<dbReference type="InterPro" id="IPR014746">
    <property type="entry name" value="Gln_synth/guanido_kin_cat_dom"/>
</dbReference>
<dbReference type="SUPFAM" id="SSF55931">
    <property type="entry name" value="Glutamine synthetase/guanido kinase"/>
    <property type="match status" value="1"/>
</dbReference>
<reference evidence="6 7" key="1">
    <citation type="submission" date="2020-04" db="EMBL/GenBank/DDBJ databases">
        <title>Perkinsus olseni comparative genomics.</title>
        <authorList>
            <person name="Bogema D.R."/>
        </authorList>
    </citation>
    <scope>NUCLEOTIDE SEQUENCE [LARGE SCALE GENOMIC DNA]</scope>
    <source>
        <strain evidence="6">ATCC PRA-205</strain>
    </source>
</reference>
<keyword evidence="2" id="KW-0436">Ligase</keyword>
<evidence type="ECO:0000256" key="2">
    <source>
        <dbReference type="ARBA" id="ARBA00022598"/>
    </source>
</evidence>
<gene>
    <name evidence="6" type="ORF">FOZ62_001223</name>
</gene>
<dbReference type="AlphaFoldDB" id="A0A7J6PZ06"/>
<sequence>MMFPGMMAPPPKEYIAPKYKAPLRAVGFALSIYLMIRFGDELEMPENPRHCPTIVYPRLTVPFLTVYRFYQMTAHCSAQLVPGRADWDALTPSDRNVPLGSYGKSAVLVIDVQRQCSIRGEGVWADRQPSDSPYFFDKLDLMVTNIAQLLRCARENKVKNEVVYTYVEALTSDCRDASLDYKLSGGPSRPLLVPKGSPGAQILPQIKPEADDILLPKSSCSVFQSTNIDYVLRNLGVKHLLVVGQLTNQCVESCVRDAADLGYLVTVVEDACVALSKEEHITGLKNMAGFARIITTRGALIEIADGPCPAGTDRETKNDVVAAPVSTKTSVGVLNALPEIECNYKYFLPSKMEFSGDQFRLGQALLHSLRAMDVGMLRYVTCDVGGQIRSKSVVLHDSCTVTDLLKGVPFVSCVNALPSFGDVICGDASAQGSHNLLGDFSTLGILPGPRVEPGTSRKVAYVYGNLFDPLSGRPGLCPRSVLAEQCLRAEKEFGLRIQCGVEIEFMLFEKGAEAPTGMPFKPLGRRCNFADDAAMSEPRLESFVADLLASLKDQPNGCCPIDVCHAEASWGQYELAVKYCDEPVKMADSVVTIRQTLRRLADKHGLGLCLLPKLSETAVGSGLHSHWSFYEVDSQGGALNGSANALVSPSGPYGLSAKGGQFMAGVLDHLCALTAVTMPTTNSFRRMVDGYWAGTYRCWGYEDKEAPIRLCGIDTFAANATGLPNNFEVKCMDATCNPYLAMAAIIACGLDGINTGSPLPSPVRCDLADRAAQYESLPRDLGTAVDRLKSDTVIGVAFGKTIIKNFVAVKKAEIEHFKDMSIDEEVKALADTF</sequence>
<dbReference type="InterPro" id="IPR000868">
    <property type="entry name" value="Isochorismatase-like_dom"/>
</dbReference>
<dbReference type="InterPro" id="IPR036380">
    <property type="entry name" value="Isochorismatase-like_sf"/>
</dbReference>
<name>A0A7J6PZ06_PEROL</name>
<comment type="similarity">
    <text evidence="1">Belongs to the isochorismatase family.</text>
</comment>
<dbReference type="PANTHER" id="PTHR43785:SF2">
    <property type="entry name" value="TYPE-1 GLUTAMINE SYNTHETASE 1"/>
    <property type="match status" value="1"/>
</dbReference>
<dbReference type="EMBL" id="JABANM010033335">
    <property type="protein sequence ID" value="KAF4701439.1"/>
    <property type="molecule type" value="Genomic_DNA"/>
</dbReference>
<protein>
    <recommendedName>
        <fullName evidence="5">GS catalytic domain-containing protein</fullName>
    </recommendedName>
</protein>
<dbReference type="Pfam" id="PF00120">
    <property type="entry name" value="Gln-synt_C"/>
    <property type="match status" value="1"/>
</dbReference>
<dbReference type="SUPFAM" id="SSF52499">
    <property type="entry name" value="Isochorismatase-like hydrolases"/>
    <property type="match status" value="1"/>
</dbReference>
<comment type="similarity">
    <text evidence="3 4">Belongs to the glutamine synthetase family.</text>
</comment>
<organism evidence="6 7">
    <name type="scientific">Perkinsus olseni</name>
    <name type="common">Perkinsus atlanticus</name>
    <dbReference type="NCBI Taxonomy" id="32597"/>
    <lineage>
        <taxon>Eukaryota</taxon>
        <taxon>Sar</taxon>
        <taxon>Alveolata</taxon>
        <taxon>Perkinsozoa</taxon>
        <taxon>Perkinsea</taxon>
        <taxon>Perkinsida</taxon>
        <taxon>Perkinsidae</taxon>
        <taxon>Perkinsus</taxon>
    </lineage>
</organism>
<dbReference type="PROSITE" id="PS51987">
    <property type="entry name" value="GS_CATALYTIC"/>
    <property type="match status" value="1"/>
</dbReference>
<dbReference type="Gene3D" id="3.40.50.850">
    <property type="entry name" value="Isochorismatase-like"/>
    <property type="match status" value="1"/>
</dbReference>
<dbReference type="InterPro" id="IPR008146">
    <property type="entry name" value="Gln_synth_cat_dom"/>
</dbReference>
<evidence type="ECO:0000256" key="3">
    <source>
        <dbReference type="PROSITE-ProRule" id="PRU01331"/>
    </source>
</evidence>
<dbReference type="CDD" id="cd00431">
    <property type="entry name" value="cysteine_hydrolases"/>
    <property type="match status" value="1"/>
</dbReference>
<accession>A0A7J6PZ06</accession>
<feature type="domain" description="GS catalytic" evidence="5">
    <location>
        <begin position="478"/>
        <end position="833"/>
    </location>
</feature>
<dbReference type="GO" id="GO:0004356">
    <property type="term" value="F:glutamine synthetase activity"/>
    <property type="evidence" value="ECO:0007669"/>
    <property type="project" value="InterPro"/>
</dbReference>
<dbReference type="Proteomes" id="UP000574390">
    <property type="component" value="Unassembled WGS sequence"/>
</dbReference>
<dbReference type="Gene3D" id="3.30.590.10">
    <property type="entry name" value="Glutamine synthetase/guanido kinase, catalytic domain"/>
    <property type="match status" value="1"/>
</dbReference>
<evidence type="ECO:0000256" key="4">
    <source>
        <dbReference type="RuleBase" id="RU000384"/>
    </source>
</evidence>
<evidence type="ECO:0000313" key="6">
    <source>
        <dbReference type="EMBL" id="KAF4701439.1"/>
    </source>
</evidence>
<proteinExistence type="inferred from homology"/>
<dbReference type="PANTHER" id="PTHR43785">
    <property type="entry name" value="GAMMA-GLUTAMYLPUTRESCINE SYNTHETASE"/>
    <property type="match status" value="1"/>
</dbReference>
<evidence type="ECO:0000256" key="1">
    <source>
        <dbReference type="ARBA" id="ARBA00006336"/>
    </source>
</evidence>
<dbReference type="SMART" id="SM01230">
    <property type="entry name" value="Gln-synt_C"/>
    <property type="match status" value="1"/>
</dbReference>
<dbReference type="Pfam" id="PF00857">
    <property type="entry name" value="Isochorismatase"/>
    <property type="match status" value="1"/>
</dbReference>
<comment type="caution">
    <text evidence="6">The sequence shown here is derived from an EMBL/GenBank/DDBJ whole genome shotgun (WGS) entry which is preliminary data.</text>
</comment>
<evidence type="ECO:0000259" key="5">
    <source>
        <dbReference type="PROSITE" id="PS51987"/>
    </source>
</evidence>
<evidence type="ECO:0000313" key="7">
    <source>
        <dbReference type="Proteomes" id="UP000574390"/>
    </source>
</evidence>